<dbReference type="Pfam" id="PF03636">
    <property type="entry name" value="Glyco_hydro_65N"/>
    <property type="match status" value="1"/>
</dbReference>
<organism evidence="6 7">
    <name type="scientific">Bacteroides luti</name>
    <dbReference type="NCBI Taxonomy" id="1297750"/>
    <lineage>
        <taxon>Bacteria</taxon>
        <taxon>Pseudomonadati</taxon>
        <taxon>Bacteroidota</taxon>
        <taxon>Bacteroidia</taxon>
        <taxon>Bacteroidales</taxon>
        <taxon>Bacteroidaceae</taxon>
        <taxon>Bacteroides</taxon>
    </lineage>
</organism>
<dbReference type="STRING" id="1297750.SAMN05444405_11052"/>
<accession>A0A1M5CIZ3</accession>
<dbReference type="PIRSF" id="PIRSF036289">
    <property type="entry name" value="Glycosyl_hydrolase_malt_phosph"/>
    <property type="match status" value="1"/>
</dbReference>
<dbReference type="PANTHER" id="PTHR11051:SF14">
    <property type="entry name" value="MALTOSE PHOSPHORYLASE"/>
    <property type="match status" value="1"/>
</dbReference>
<proteinExistence type="inferred from homology"/>
<dbReference type="PANTHER" id="PTHR11051">
    <property type="entry name" value="GLYCOSYL HYDROLASE-RELATED"/>
    <property type="match status" value="1"/>
</dbReference>
<dbReference type="SUPFAM" id="SSF48208">
    <property type="entry name" value="Six-hairpin glycosidases"/>
    <property type="match status" value="1"/>
</dbReference>
<dbReference type="Gene3D" id="2.60.420.10">
    <property type="entry name" value="Maltose phosphorylase, domain 3"/>
    <property type="match status" value="1"/>
</dbReference>
<protein>
    <submittedName>
        <fullName evidence="6">Maltose phosphorylase</fullName>
    </submittedName>
</protein>
<dbReference type="AlphaFoldDB" id="A0A1M5CIZ3"/>
<feature type="domain" description="Glycoside hydrolase family 65 central catalytic" evidence="3">
    <location>
        <begin position="322"/>
        <end position="687"/>
    </location>
</feature>
<dbReference type="Pfam" id="PF03633">
    <property type="entry name" value="Glyco_hydro_65C"/>
    <property type="match status" value="1"/>
</dbReference>
<evidence type="ECO:0000313" key="6">
    <source>
        <dbReference type="EMBL" id="SHF54392.1"/>
    </source>
</evidence>
<dbReference type="InterPro" id="IPR005196">
    <property type="entry name" value="Glyco_hydro_65_N"/>
</dbReference>
<dbReference type="GO" id="GO:0005975">
    <property type="term" value="P:carbohydrate metabolic process"/>
    <property type="evidence" value="ECO:0007669"/>
    <property type="project" value="InterPro"/>
</dbReference>
<dbReference type="InterPro" id="IPR011013">
    <property type="entry name" value="Gal_mutarotase_sf_dom"/>
</dbReference>
<feature type="domain" description="Glycoside hydrolase family 65 N-terminal" evidence="5">
    <location>
        <begin position="14"/>
        <end position="265"/>
    </location>
</feature>
<sequence>MKRFLKTDGWNIIEEEFHIKNQRASESIFSIGNGRIGQRGNFEETYTGDTLQGSYIAGIYFQDRTRVGWWKNGYPRYFSRMPNAPYWSGINLRLIDEELNLEVWDINEFERKLLMKEGLSERTFTVTSPKGYTLKIHVERFYSMALLNLCLIKYSVTSVNYEGKVSLLPYINGDVIHESSNFNEKMWNIILAETTHDYALLWTQTKGEDSQACCATTYQLFKNNKEITNRPIRIEKEKLVGFSVGSDVKPGETLSLIKYTSIVSSLYCDRKKLVEESINEAQKAKGIGWAALLDEQKKEWSKIWDIIDVKIEGDDEVQQAIRFNLFQIHQNYKGDNPSLNIGSKGFTGEKYGGNTQWNTELCCIPYYLLAGFENLAINLLLYRYNHLPKAIENAEKLGFTNGAALYPMVTMDGVECHNEWEITFEEIHRNGIIAYTIDLYTNYTGKTDYVAKYGLEVLIGISRFWSQRVSFSTPKQKYVILGVTGPNEYENNVDNNWYTNYSCIQNLKSTLYYLELVKTKYPDDYQRVLDKTGFQLEETERWQDIIENMYFPEDKERGILVQQDGYMDKELKLVSDINPSERPISQHWSWDRILRSCFIKQSDVLLGIYLYRNYFDKEAIKKNFLFYEPRTLHESSLSYFVHAILAARIGDVDNAYDLFLKATRLDLDDYNNDLKEGLHITSMPGSWLALVEGFAGMKLDRGKASFEPLIPPKWQSYQFKVKFIGYFLVIKVSHKEMSVNNLADTDVCIQVYGKNYSIKPKSELIIAINC</sequence>
<name>A0A1M5CIZ3_9BACE</name>
<dbReference type="GO" id="GO:0004553">
    <property type="term" value="F:hydrolase activity, hydrolyzing O-glycosyl compounds"/>
    <property type="evidence" value="ECO:0007669"/>
    <property type="project" value="TreeGrafter"/>
</dbReference>
<reference evidence="6 7" key="1">
    <citation type="submission" date="2016-11" db="EMBL/GenBank/DDBJ databases">
        <authorList>
            <person name="Jaros S."/>
            <person name="Januszkiewicz K."/>
            <person name="Wedrychowicz H."/>
        </authorList>
    </citation>
    <scope>NUCLEOTIDE SEQUENCE [LARGE SCALE GENOMIC DNA]</scope>
    <source>
        <strain evidence="6 7">DSM 26991</strain>
    </source>
</reference>
<dbReference type="EMBL" id="FQTV01000010">
    <property type="protein sequence ID" value="SHF54392.1"/>
    <property type="molecule type" value="Genomic_DNA"/>
</dbReference>
<dbReference type="InterPro" id="IPR037018">
    <property type="entry name" value="GH65_N"/>
</dbReference>
<dbReference type="GO" id="GO:0030246">
    <property type="term" value="F:carbohydrate binding"/>
    <property type="evidence" value="ECO:0007669"/>
    <property type="project" value="InterPro"/>
</dbReference>
<evidence type="ECO:0000259" key="4">
    <source>
        <dbReference type="Pfam" id="PF03633"/>
    </source>
</evidence>
<dbReference type="Proteomes" id="UP000184509">
    <property type="component" value="Unassembled WGS sequence"/>
</dbReference>
<dbReference type="GO" id="GO:0016757">
    <property type="term" value="F:glycosyltransferase activity"/>
    <property type="evidence" value="ECO:0007669"/>
    <property type="project" value="UniProtKB-ARBA"/>
</dbReference>
<dbReference type="InterPro" id="IPR005194">
    <property type="entry name" value="Glyco_hydro_65_C"/>
</dbReference>
<dbReference type="Gene3D" id="2.70.98.40">
    <property type="entry name" value="Glycoside hydrolase, family 65, N-terminal domain"/>
    <property type="match status" value="1"/>
</dbReference>
<comment type="similarity">
    <text evidence="1">Belongs to the glycosyl hydrolase 65 family.</text>
</comment>
<feature type="active site" description="Proton donor" evidence="2">
    <location>
        <position position="488"/>
    </location>
</feature>
<dbReference type="Gene3D" id="1.50.10.10">
    <property type="match status" value="1"/>
</dbReference>
<evidence type="ECO:0000313" key="7">
    <source>
        <dbReference type="Proteomes" id="UP000184509"/>
    </source>
</evidence>
<keyword evidence="7" id="KW-1185">Reference proteome</keyword>
<dbReference type="Pfam" id="PF03632">
    <property type="entry name" value="Glyco_hydro_65m"/>
    <property type="match status" value="1"/>
</dbReference>
<feature type="domain" description="Glycoside hydrolase family 65 C-terminal" evidence="4">
    <location>
        <begin position="697"/>
        <end position="757"/>
    </location>
</feature>
<dbReference type="NCBIfam" id="NF010380">
    <property type="entry name" value="PRK13807.1"/>
    <property type="match status" value="1"/>
</dbReference>
<dbReference type="SUPFAM" id="SSF74650">
    <property type="entry name" value="Galactose mutarotase-like"/>
    <property type="match status" value="1"/>
</dbReference>
<evidence type="ECO:0000259" key="5">
    <source>
        <dbReference type="Pfam" id="PF03636"/>
    </source>
</evidence>
<dbReference type="InterPro" id="IPR005195">
    <property type="entry name" value="Glyco_hydro_65_M"/>
</dbReference>
<dbReference type="InterPro" id="IPR012341">
    <property type="entry name" value="6hp_glycosidase-like_sf"/>
</dbReference>
<evidence type="ECO:0000256" key="2">
    <source>
        <dbReference type="PIRSR" id="PIRSR036289-50"/>
    </source>
</evidence>
<evidence type="ECO:0000259" key="3">
    <source>
        <dbReference type="Pfam" id="PF03632"/>
    </source>
</evidence>
<dbReference type="OrthoDB" id="9758855at2"/>
<evidence type="ECO:0000256" key="1">
    <source>
        <dbReference type="ARBA" id="ARBA00006768"/>
    </source>
</evidence>
<dbReference type="RefSeq" id="WP_073401908.1">
    <property type="nucleotide sequence ID" value="NZ_FQTV01000010.1"/>
</dbReference>
<dbReference type="InterPro" id="IPR008928">
    <property type="entry name" value="6-hairpin_glycosidase_sf"/>
</dbReference>
<gene>
    <name evidence="6" type="ORF">SAMN05444405_11052</name>
</gene>
<dbReference type="InterPro" id="IPR017045">
    <property type="entry name" value="Malt_Pase/Glycosyl_Hdrlase"/>
</dbReference>